<accession>A0A2P2Q4B9</accession>
<keyword evidence="1" id="KW-1133">Transmembrane helix</keyword>
<organism evidence="2">
    <name type="scientific">Rhizophora mucronata</name>
    <name type="common">Asiatic mangrove</name>
    <dbReference type="NCBI Taxonomy" id="61149"/>
    <lineage>
        <taxon>Eukaryota</taxon>
        <taxon>Viridiplantae</taxon>
        <taxon>Streptophyta</taxon>
        <taxon>Embryophyta</taxon>
        <taxon>Tracheophyta</taxon>
        <taxon>Spermatophyta</taxon>
        <taxon>Magnoliopsida</taxon>
        <taxon>eudicotyledons</taxon>
        <taxon>Gunneridae</taxon>
        <taxon>Pentapetalae</taxon>
        <taxon>rosids</taxon>
        <taxon>fabids</taxon>
        <taxon>Malpighiales</taxon>
        <taxon>Rhizophoraceae</taxon>
        <taxon>Rhizophora</taxon>
    </lineage>
</organism>
<proteinExistence type="predicted"/>
<evidence type="ECO:0000313" key="2">
    <source>
        <dbReference type="EMBL" id="MBX61828.1"/>
    </source>
</evidence>
<keyword evidence="1" id="KW-0472">Membrane</keyword>
<dbReference type="EMBL" id="GGEC01081344">
    <property type="protein sequence ID" value="MBX61828.1"/>
    <property type="molecule type" value="Transcribed_RNA"/>
</dbReference>
<sequence length="44" mass="5335">MYISVSWFYSLFFSFQYVSVCLNWLLDFGSFLFVCSPVHYIQYS</sequence>
<reference evidence="2" key="1">
    <citation type="submission" date="2018-02" db="EMBL/GenBank/DDBJ databases">
        <title>Rhizophora mucronata_Transcriptome.</title>
        <authorList>
            <person name="Meera S.P."/>
            <person name="Sreeshan A."/>
            <person name="Augustine A."/>
        </authorList>
    </citation>
    <scope>NUCLEOTIDE SEQUENCE</scope>
    <source>
        <tissue evidence="2">Leaf</tissue>
    </source>
</reference>
<keyword evidence="1" id="KW-0812">Transmembrane</keyword>
<evidence type="ECO:0000256" key="1">
    <source>
        <dbReference type="SAM" id="Phobius"/>
    </source>
</evidence>
<dbReference type="AlphaFoldDB" id="A0A2P2Q4B9"/>
<name>A0A2P2Q4B9_RHIMU</name>
<protein>
    <submittedName>
        <fullName evidence="2">Uncharacterized protein</fullName>
    </submittedName>
</protein>
<feature type="transmembrane region" description="Helical" evidence="1">
    <location>
        <begin position="6"/>
        <end position="26"/>
    </location>
</feature>